<proteinExistence type="predicted"/>
<keyword evidence="3" id="KW-0862">Zinc</keyword>
<sequence>MYEESLSPTPRRHRRGLTRSAAACQRCRRRKQKCDGRTPCGACDAVGTNCVPSGRSAAQPNCECDSLRSRLEAAQQQYSDLPEEHNQLKTQYFENLQHRELQISESSSISKNQTVLDTTPHPSVLDISPDHRFSDRILCPTFSHRPNINDVNWSTLSSAWELWGDDTGVHSTSESQVDSLAEVGQSTYFVLVDAFFDSRWPYLPVLHRPSFVDHHLTPFLANSVTSPASKFLVNIVCAIAAMEKAWVQQGNIQSYKQFFNRAVKDLHFIMDIGDFECVQCLLLLCMYGHNEPQSINMWYTSGMALHLAIGLDLHRKECLPGQNLLCAEMSKRVFWCAYVMNCSIAINMGRPLGIHEFDITTPFPLQLSDEQLTESFEVPDMSGIIIPLVTDTSTFIHIIKLRQINAAVYKLFHSIRCGSMDPDAMDPDNLERTRSSYFLSLNEWLITAPRYIRTLSTFQSTEWFQIAFHHAVLSLYRPSRAAPMPSSDDLRVCTESAIGLITSYSSLYARNRIKYTFVAIHSIFIAAVTMLYALRASPSLRQDLTKPVVQTNILTFLTLFRGISNGRTIGEKCSNIIERLGNSLLTLFNDAPMPDADADVDTEFQLWFGLRTHTFATPARYDELSGEDQGLSSNFPDIRVDMPWEDLFVGGIDMGFVDI</sequence>
<keyword evidence="4" id="KW-0805">Transcription regulation</keyword>
<dbReference type="SUPFAM" id="SSF57701">
    <property type="entry name" value="Zn2/Cys6 DNA-binding domain"/>
    <property type="match status" value="1"/>
</dbReference>
<dbReference type="Pfam" id="PF00172">
    <property type="entry name" value="Zn_clus"/>
    <property type="match status" value="1"/>
</dbReference>
<dbReference type="PANTHER" id="PTHR47782">
    <property type="entry name" value="ZN(II)2CYS6 TRANSCRIPTION FACTOR (EUROFUNG)-RELATED"/>
    <property type="match status" value="1"/>
</dbReference>
<dbReference type="Gene3D" id="4.10.240.10">
    <property type="entry name" value="Zn(2)-C6 fungal-type DNA-binding domain"/>
    <property type="match status" value="1"/>
</dbReference>
<dbReference type="InterPro" id="IPR052202">
    <property type="entry name" value="Yeast_MetPath_Reg"/>
</dbReference>
<dbReference type="GO" id="GO:0005634">
    <property type="term" value="C:nucleus"/>
    <property type="evidence" value="ECO:0007669"/>
    <property type="project" value="UniProtKB-SubCell"/>
</dbReference>
<evidence type="ECO:0000256" key="5">
    <source>
        <dbReference type="ARBA" id="ARBA00023125"/>
    </source>
</evidence>
<dbReference type="GO" id="GO:0045944">
    <property type="term" value="P:positive regulation of transcription by RNA polymerase II"/>
    <property type="evidence" value="ECO:0007669"/>
    <property type="project" value="TreeGrafter"/>
</dbReference>
<dbReference type="PANTHER" id="PTHR47782:SF1">
    <property type="entry name" value="PYRIMIDINE PATHWAY REGULATORY PROTEIN 1"/>
    <property type="match status" value="1"/>
</dbReference>
<protein>
    <recommendedName>
        <fullName evidence="9">Zn(2)-C6 fungal-type domain-containing protein</fullName>
    </recommendedName>
</protein>
<dbReference type="EMBL" id="MDYM01000002">
    <property type="protein sequence ID" value="OQD68968.1"/>
    <property type="molecule type" value="Genomic_DNA"/>
</dbReference>
<evidence type="ECO:0000256" key="3">
    <source>
        <dbReference type="ARBA" id="ARBA00022833"/>
    </source>
</evidence>
<accession>A0A1V6NW52</accession>
<keyword evidence="11" id="KW-1185">Reference proteome</keyword>
<evidence type="ECO:0000256" key="8">
    <source>
        <dbReference type="SAM" id="Coils"/>
    </source>
</evidence>
<dbReference type="PROSITE" id="PS00463">
    <property type="entry name" value="ZN2_CY6_FUNGAL_1"/>
    <property type="match status" value="1"/>
</dbReference>
<dbReference type="Pfam" id="PF04082">
    <property type="entry name" value="Fungal_trans"/>
    <property type="match status" value="1"/>
</dbReference>
<dbReference type="InterPro" id="IPR007219">
    <property type="entry name" value="XnlR_reg_dom"/>
</dbReference>
<keyword evidence="2" id="KW-0479">Metal-binding</keyword>
<dbReference type="OrthoDB" id="189997at2759"/>
<dbReference type="PROSITE" id="PS50048">
    <property type="entry name" value="ZN2_CY6_FUNGAL_2"/>
    <property type="match status" value="1"/>
</dbReference>
<evidence type="ECO:0000313" key="11">
    <source>
        <dbReference type="Proteomes" id="UP000191408"/>
    </source>
</evidence>
<dbReference type="GO" id="GO:0043565">
    <property type="term" value="F:sequence-specific DNA binding"/>
    <property type="evidence" value="ECO:0007669"/>
    <property type="project" value="TreeGrafter"/>
</dbReference>
<comment type="subcellular location">
    <subcellularLocation>
        <location evidence="1">Nucleus</location>
    </subcellularLocation>
</comment>
<dbReference type="SMART" id="SM00066">
    <property type="entry name" value="GAL4"/>
    <property type="match status" value="1"/>
</dbReference>
<feature type="coiled-coil region" evidence="8">
    <location>
        <begin position="64"/>
        <end position="91"/>
    </location>
</feature>
<reference evidence="11" key="1">
    <citation type="journal article" date="2017" name="Nat. Microbiol.">
        <title>Global analysis of biosynthetic gene clusters reveals vast potential of secondary metabolite production in Penicillium species.</title>
        <authorList>
            <person name="Nielsen J.C."/>
            <person name="Grijseels S."/>
            <person name="Prigent S."/>
            <person name="Ji B."/>
            <person name="Dainat J."/>
            <person name="Nielsen K.F."/>
            <person name="Frisvad J.C."/>
            <person name="Workman M."/>
            <person name="Nielsen J."/>
        </authorList>
    </citation>
    <scope>NUCLEOTIDE SEQUENCE [LARGE SCALE GENOMIC DNA]</scope>
    <source>
        <strain evidence="11">IBT 4502</strain>
    </source>
</reference>
<evidence type="ECO:0000313" key="10">
    <source>
        <dbReference type="EMBL" id="OQD68968.1"/>
    </source>
</evidence>
<dbReference type="AlphaFoldDB" id="A0A1V6NW52"/>
<dbReference type="InterPro" id="IPR036864">
    <property type="entry name" value="Zn2-C6_fun-type_DNA-bd_sf"/>
</dbReference>
<dbReference type="GO" id="GO:0006351">
    <property type="term" value="P:DNA-templated transcription"/>
    <property type="evidence" value="ECO:0007669"/>
    <property type="project" value="InterPro"/>
</dbReference>
<dbReference type="InterPro" id="IPR001138">
    <property type="entry name" value="Zn2Cys6_DnaBD"/>
</dbReference>
<dbReference type="CDD" id="cd00067">
    <property type="entry name" value="GAL4"/>
    <property type="match status" value="1"/>
</dbReference>
<dbReference type="GO" id="GO:0008270">
    <property type="term" value="F:zinc ion binding"/>
    <property type="evidence" value="ECO:0007669"/>
    <property type="project" value="InterPro"/>
</dbReference>
<name>A0A1V6NW52_PENPO</name>
<comment type="caution">
    <text evidence="10">The sequence shown here is derived from an EMBL/GenBank/DDBJ whole genome shotgun (WGS) entry which is preliminary data.</text>
</comment>
<evidence type="ECO:0000256" key="2">
    <source>
        <dbReference type="ARBA" id="ARBA00022723"/>
    </source>
</evidence>
<dbReference type="Proteomes" id="UP000191408">
    <property type="component" value="Unassembled WGS sequence"/>
</dbReference>
<evidence type="ECO:0000256" key="4">
    <source>
        <dbReference type="ARBA" id="ARBA00023015"/>
    </source>
</evidence>
<keyword evidence="7" id="KW-0539">Nucleus</keyword>
<dbReference type="SMART" id="SM00906">
    <property type="entry name" value="Fungal_trans"/>
    <property type="match status" value="1"/>
</dbReference>
<evidence type="ECO:0000259" key="9">
    <source>
        <dbReference type="PROSITE" id="PS50048"/>
    </source>
</evidence>
<organism evidence="10 11">
    <name type="scientific">Penicillium polonicum</name>
    <dbReference type="NCBI Taxonomy" id="60169"/>
    <lineage>
        <taxon>Eukaryota</taxon>
        <taxon>Fungi</taxon>
        <taxon>Dikarya</taxon>
        <taxon>Ascomycota</taxon>
        <taxon>Pezizomycotina</taxon>
        <taxon>Eurotiomycetes</taxon>
        <taxon>Eurotiomycetidae</taxon>
        <taxon>Eurotiales</taxon>
        <taxon>Aspergillaceae</taxon>
        <taxon>Penicillium</taxon>
    </lineage>
</organism>
<keyword evidence="6" id="KW-0804">Transcription</keyword>
<evidence type="ECO:0000256" key="1">
    <source>
        <dbReference type="ARBA" id="ARBA00004123"/>
    </source>
</evidence>
<dbReference type="GO" id="GO:0000981">
    <property type="term" value="F:DNA-binding transcription factor activity, RNA polymerase II-specific"/>
    <property type="evidence" value="ECO:0007669"/>
    <property type="project" value="InterPro"/>
</dbReference>
<gene>
    <name evidence="10" type="ORF">PENPOL_c002G02588</name>
</gene>
<dbReference type="CDD" id="cd12148">
    <property type="entry name" value="fungal_TF_MHR"/>
    <property type="match status" value="1"/>
</dbReference>
<keyword evidence="8" id="KW-0175">Coiled coil</keyword>
<keyword evidence="5" id="KW-0238">DNA-binding</keyword>
<feature type="domain" description="Zn(2)-C6 fungal-type" evidence="9">
    <location>
        <begin position="23"/>
        <end position="51"/>
    </location>
</feature>
<evidence type="ECO:0000256" key="6">
    <source>
        <dbReference type="ARBA" id="ARBA00023163"/>
    </source>
</evidence>
<evidence type="ECO:0000256" key="7">
    <source>
        <dbReference type="ARBA" id="ARBA00023242"/>
    </source>
</evidence>